<dbReference type="GO" id="GO:0030687">
    <property type="term" value="C:preribosome, large subunit precursor"/>
    <property type="evidence" value="ECO:0007669"/>
    <property type="project" value="TreeGrafter"/>
</dbReference>
<feature type="region of interest" description="Disordered" evidence="1">
    <location>
        <begin position="80"/>
        <end position="150"/>
    </location>
</feature>
<proteinExistence type="predicted"/>
<dbReference type="OrthoDB" id="19329at2759"/>
<dbReference type="OMA" id="QRYHMKT"/>
<evidence type="ECO:0000256" key="1">
    <source>
        <dbReference type="SAM" id="MobiDB-lite"/>
    </source>
</evidence>
<evidence type="ECO:0000259" key="2">
    <source>
        <dbReference type="PROSITE" id="PS00028"/>
    </source>
</evidence>
<dbReference type="InterPro" id="IPR041661">
    <property type="entry name" value="ZN622/Rei1/Reh1_Znf-C2H2"/>
</dbReference>
<dbReference type="SMART" id="SM00355">
    <property type="entry name" value="ZnF_C2H2"/>
    <property type="match status" value="3"/>
</dbReference>
<dbReference type="GeneID" id="11534730"/>
<dbReference type="Proteomes" id="UP000005666">
    <property type="component" value="Chromosome 2"/>
</dbReference>
<dbReference type="EMBL" id="HE612857">
    <property type="protein sequence ID" value="CCE61899.1"/>
    <property type="molecule type" value="Genomic_DNA"/>
</dbReference>
<keyword evidence="4" id="KW-1185">Reference proteome</keyword>
<dbReference type="HOGENOM" id="CLU_018787_1_1_1"/>
<dbReference type="GO" id="GO:0042273">
    <property type="term" value="P:ribosomal large subunit biogenesis"/>
    <property type="evidence" value="ECO:0007669"/>
    <property type="project" value="EnsemblFungi"/>
</dbReference>
<dbReference type="eggNOG" id="KOG2785">
    <property type="taxonomic scope" value="Eukaryota"/>
</dbReference>
<organism evidence="3 4">
    <name type="scientific">Tetrapisispora phaffii (strain ATCC 24235 / CBS 4417 / NBRC 1672 / NRRL Y-8282 / UCD 70-5)</name>
    <name type="common">Yeast</name>
    <name type="synonym">Fabospora phaffii</name>
    <dbReference type="NCBI Taxonomy" id="1071381"/>
    <lineage>
        <taxon>Eukaryota</taxon>
        <taxon>Fungi</taxon>
        <taxon>Dikarya</taxon>
        <taxon>Ascomycota</taxon>
        <taxon>Saccharomycotina</taxon>
        <taxon>Saccharomycetes</taxon>
        <taxon>Saccharomycetales</taxon>
        <taxon>Saccharomycetaceae</taxon>
        <taxon>Tetrapisispora</taxon>
    </lineage>
</organism>
<dbReference type="InterPro" id="IPR040025">
    <property type="entry name" value="Znf622/Rei1/Reh1"/>
</dbReference>
<dbReference type="PANTHER" id="PTHR13182">
    <property type="entry name" value="ZINC FINGER PROTEIN 622"/>
    <property type="match status" value="1"/>
</dbReference>
<feature type="region of interest" description="Disordered" evidence="1">
    <location>
        <begin position="355"/>
        <end position="396"/>
    </location>
</feature>
<sequence>MSAVQFTCNSCVIQFVSSDLQRYHMKTEWHRYNLKRRVAKLTPITADEFAQKLQISELEKGGHDYDEFGFEIISVNGNTDIKHNKRGKAKHRHHHHHHHHSHGDRDSKNAINANEKAKDATPNDNDDAEPNTERRSSVSSKISKLSIDSEESNFDEDAGFSDYAFTSDSNYTSTEDEYDSATDLSEYSYNENADGSVTITECIYCGVNNKEMERNIKHMFSKHGLYLPERSYLVDVSGLLMFLIEVIVVNYQCLCCPFRGNSLEGIRAHMNSKRHCRLPYETTQEKNMFKDFYDFSSLEERNREIIRKPTEGKQSIRFQESDDFDEFEQDISSIIKEHNINSNFSASEFDDSHLRIKSPNGSIAGHRNSLRQNKQRKPIHEESSESKTAVTASDKRLVSGVTEKEFKKGLKKMQQTEKRAVDEHFRASVKRMNFQTHFRDELLQ</sequence>
<dbReference type="PANTHER" id="PTHR13182:SF8">
    <property type="entry name" value="CYTOPLASMIC 60S SUBUNIT BIOGENESIS FACTOR ZNF622"/>
    <property type="match status" value="1"/>
</dbReference>
<feature type="domain" description="C2H2-type" evidence="2">
    <location>
        <begin position="8"/>
        <end position="30"/>
    </location>
</feature>
<dbReference type="PROSITE" id="PS00028">
    <property type="entry name" value="ZINC_FINGER_C2H2_1"/>
    <property type="match status" value="1"/>
</dbReference>
<feature type="compositionally biased region" description="Low complexity" evidence="1">
    <location>
        <begin position="137"/>
        <end position="146"/>
    </location>
</feature>
<dbReference type="STRING" id="1071381.G8BPG8"/>
<dbReference type="InterPro" id="IPR013087">
    <property type="entry name" value="Znf_C2H2_type"/>
</dbReference>
<dbReference type="Pfam" id="PF12756">
    <property type="entry name" value="zf-C2H2_2"/>
    <property type="match status" value="1"/>
</dbReference>
<dbReference type="RefSeq" id="XP_003684333.1">
    <property type="nucleotide sequence ID" value="XM_003684285.1"/>
</dbReference>
<evidence type="ECO:0000313" key="4">
    <source>
        <dbReference type="Proteomes" id="UP000005666"/>
    </source>
</evidence>
<dbReference type="GO" id="GO:0043023">
    <property type="term" value="F:ribosomal large subunit binding"/>
    <property type="evidence" value="ECO:0007669"/>
    <property type="project" value="EnsemblFungi"/>
</dbReference>
<reference evidence="3 4" key="1">
    <citation type="journal article" date="2011" name="Proc. Natl. Acad. Sci. U.S.A.">
        <title>Evolutionary erosion of yeast sex chromosomes by mating-type switching accidents.</title>
        <authorList>
            <person name="Gordon J.L."/>
            <person name="Armisen D."/>
            <person name="Proux-Wera E."/>
            <person name="Oheigeartaigh S.S."/>
            <person name="Byrne K.P."/>
            <person name="Wolfe K.H."/>
        </authorList>
    </citation>
    <scope>NUCLEOTIDE SEQUENCE [LARGE SCALE GENOMIC DNA]</scope>
    <source>
        <strain evidence="4">ATCC 24235 / CBS 4417 / NBRC 1672 / NRRL Y-8282 / UCD 70-5</strain>
    </source>
</reference>
<protein>
    <recommendedName>
        <fullName evidence="2">C2H2-type domain-containing protein</fullName>
    </recommendedName>
</protein>
<dbReference type="AlphaFoldDB" id="G8BPG8"/>
<evidence type="ECO:0000313" key="3">
    <source>
        <dbReference type="EMBL" id="CCE61899.1"/>
    </source>
</evidence>
<accession>G8BPG8</accession>
<name>G8BPG8_TETPH</name>
<feature type="compositionally biased region" description="Basic residues" evidence="1">
    <location>
        <begin position="83"/>
        <end position="102"/>
    </location>
</feature>
<gene>
    <name evidence="3" type="primary">TPHA0B02270</name>
    <name evidence="3" type="ordered locus">TPHA_0B02270</name>
</gene>
<dbReference type="KEGG" id="tpf:TPHA_0B02270"/>